<dbReference type="InterPro" id="IPR006638">
    <property type="entry name" value="Elp3/MiaA/NifB-like_rSAM"/>
</dbReference>
<keyword evidence="4 14" id="KW-0808">Transferase</keyword>
<dbReference type="InterPro" id="IPR038135">
    <property type="entry name" value="Methylthiotransferase_N_sf"/>
</dbReference>
<evidence type="ECO:0000256" key="6">
    <source>
        <dbReference type="ARBA" id="ARBA00022694"/>
    </source>
</evidence>
<dbReference type="PANTHER" id="PTHR43020">
    <property type="entry name" value="CDK5 REGULATORY SUBUNIT-ASSOCIATED PROTEIN 1"/>
    <property type="match status" value="1"/>
</dbReference>
<evidence type="ECO:0000256" key="3">
    <source>
        <dbReference type="ARBA" id="ARBA00022490"/>
    </source>
</evidence>
<evidence type="ECO:0000256" key="11">
    <source>
        <dbReference type="ARBA" id="ARBA00050926"/>
    </source>
</evidence>
<accession>A0A3B1E9K6</accession>
<feature type="domain" description="MTTase N-terminal" evidence="16">
    <location>
        <begin position="3"/>
        <end position="120"/>
    </location>
</feature>
<dbReference type="PROSITE" id="PS51449">
    <property type="entry name" value="MTTASE_N"/>
    <property type="match status" value="1"/>
</dbReference>
<feature type="binding site" evidence="14">
    <location>
        <position position="12"/>
    </location>
    <ligand>
        <name>[4Fe-4S] cluster</name>
        <dbReference type="ChEBI" id="CHEBI:49883"/>
        <label>1</label>
    </ligand>
</feature>
<feature type="binding site" evidence="14">
    <location>
        <position position="83"/>
    </location>
    <ligand>
        <name>[4Fe-4S] cluster</name>
        <dbReference type="ChEBI" id="CHEBI:49883"/>
        <label>1</label>
    </ligand>
</feature>
<comment type="subunit">
    <text evidence="14">Monomer.</text>
</comment>
<dbReference type="PANTHER" id="PTHR43020:SF2">
    <property type="entry name" value="MITOCHONDRIAL TRNA METHYLTHIOTRANSFERASE CDK5RAP1"/>
    <property type="match status" value="1"/>
</dbReference>
<feature type="binding site" evidence="14">
    <location>
        <position position="49"/>
    </location>
    <ligand>
        <name>[4Fe-4S] cluster</name>
        <dbReference type="ChEBI" id="CHEBI:49883"/>
        <label>1</label>
    </ligand>
</feature>
<organism evidence="18 19">
    <name type="scientific">Buchnera aphidicola</name>
    <name type="common">Cinara strobi</name>
    <dbReference type="NCBI Taxonomy" id="1921549"/>
    <lineage>
        <taxon>Bacteria</taxon>
        <taxon>Pseudomonadati</taxon>
        <taxon>Pseudomonadota</taxon>
        <taxon>Gammaproteobacteria</taxon>
        <taxon>Enterobacterales</taxon>
        <taxon>Erwiniaceae</taxon>
        <taxon>Buchnera</taxon>
    </lineage>
</organism>
<keyword evidence="8 14" id="KW-0408">Iron</keyword>
<dbReference type="FunFam" id="3.40.50.12160:FF:000001">
    <property type="entry name" value="tRNA-2-methylthio-N(6)-dimethylallyladenosine synthase"/>
    <property type="match status" value="1"/>
</dbReference>
<dbReference type="SUPFAM" id="SSF102114">
    <property type="entry name" value="Radical SAM enzymes"/>
    <property type="match status" value="1"/>
</dbReference>
<dbReference type="InterPro" id="IPR058240">
    <property type="entry name" value="rSAM_sf"/>
</dbReference>
<dbReference type="SFLD" id="SFLDS00029">
    <property type="entry name" value="Radical_SAM"/>
    <property type="match status" value="1"/>
</dbReference>
<dbReference type="GO" id="GO:0051539">
    <property type="term" value="F:4 iron, 4 sulfur cluster binding"/>
    <property type="evidence" value="ECO:0007669"/>
    <property type="project" value="UniProtKB-UniRule"/>
</dbReference>
<dbReference type="Pfam" id="PF00919">
    <property type="entry name" value="UPF0004"/>
    <property type="match status" value="1"/>
</dbReference>
<keyword evidence="5 14" id="KW-0949">S-adenosyl-L-methionine</keyword>
<feature type="binding site" evidence="14">
    <location>
        <position position="165"/>
    </location>
    <ligand>
        <name>[4Fe-4S] cluster</name>
        <dbReference type="ChEBI" id="CHEBI:49883"/>
        <label>2</label>
        <note>4Fe-4S-S-AdoMet</note>
    </ligand>
</feature>
<dbReference type="Pfam" id="PF04055">
    <property type="entry name" value="Radical_SAM"/>
    <property type="match status" value="1"/>
</dbReference>
<dbReference type="NCBIfam" id="TIGR00089">
    <property type="entry name" value="MiaB/RimO family radical SAM methylthiotransferase"/>
    <property type="match status" value="1"/>
</dbReference>
<feature type="binding site" evidence="14">
    <location>
        <position position="162"/>
    </location>
    <ligand>
        <name>[4Fe-4S] cluster</name>
        <dbReference type="ChEBI" id="CHEBI:49883"/>
        <label>2</label>
        <note>4Fe-4S-S-AdoMet</note>
    </ligand>
</feature>
<evidence type="ECO:0000256" key="7">
    <source>
        <dbReference type="ARBA" id="ARBA00022723"/>
    </source>
</evidence>
<evidence type="ECO:0000256" key="5">
    <source>
        <dbReference type="ARBA" id="ARBA00022691"/>
    </source>
</evidence>
<dbReference type="InterPro" id="IPR007197">
    <property type="entry name" value="rSAM"/>
</dbReference>
<comment type="similarity">
    <text evidence="14">Belongs to the methylthiotransferase family. MiaB subfamily.</text>
</comment>
<dbReference type="PROSITE" id="PS51918">
    <property type="entry name" value="RADICAL_SAM"/>
    <property type="match status" value="1"/>
</dbReference>
<feature type="domain" description="TRAM" evidence="15">
    <location>
        <begin position="380"/>
        <end position="443"/>
    </location>
</feature>
<dbReference type="HAMAP" id="MF_01864">
    <property type="entry name" value="tRNA_metthiotr_MiaB"/>
    <property type="match status" value="1"/>
</dbReference>
<dbReference type="InterPro" id="IPR013848">
    <property type="entry name" value="Methylthiotransferase_N"/>
</dbReference>
<comment type="subcellular location">
    <subcellularLocation>
        <location evidence="14">Cytoplasm</location>
    </subcellularLocation>
</comment>
<proteinExistence type="inferred from homology"/>
<comment type="cofactor">
    <cofactor evidence="14">
        <name>[4Fe-4S] cluster</name>
        <dbReference type="ChEBI" id="CHEBI:49883"/>
    </cofactor>
    <text evidence="14">Binds 2 [4Fe-4S] clusters. One cluster is coordinated with 3 cysteines and an exchangeable S-adenosyl-L-methionine.</text>
</comment>
<evidence type="ECO:0000256" key="2">
    <source>
        <dbReference type="ARBA" id="ARBA00022485"/>
    </source>
</evidence>
<evidence type="ECO:0000256" key="12">
    <source>
        <dbReference type="ARBA" id="ARBA00052380"/>
    </source>
</evidence>
<evidence type="ECO:0000259" key="16">
    <source>
        <dbReference type="PROSITE" id="PS51449"/>
    </source>
</evidence>
<dbReference type="PROSITE" id="PS50926">
    <property type="entry name" value="TRAM"/>
    <property type="match status" value="1"/>
</dbReference>
<dbReference type="EC" id="2.8.4.3" evidence="10 14"/>
<comment type="function">
    <text evidence="1 14">Catalyzes the methylthiolation of N6-(dimethylallyl)adenosine (i(6)A), leading to the formation of 2-methylthio-N6-(dimethylallyl)adenosine (ms(2)i(6)A) at position 37 in tRNAs that read codons beginning with uridine.</text>
</comment>
<dbReference type="AlphaFoldDB" id="A0A3B1E9K6"/>
<dbReference type="Gene3D" id="3.40.50.12160">
    <property type="entry name" value="Methylthiotransferase, N-terminal domain"/>
    <property type="match status" value="1"/>
</dbReference>
<dbReference type="InterPro" id="IPR020612">
    <property type="entry name" value="Methylthiotransferase_CS"/>
</dbReference>
<dbReference type="GO" id="GO:0046872">
    <property type="term" value="F:metal ion binding"/>
    <property type="evidence" value="ECO:0007669"/>
    <property type="project" value="UniProtKB-KW"/>
</dbReference>
<dbReference type="InterPro" id="IPR006463">
    <property type="entry name" value="MiaB_methiolase"/>
</dbReference>
<dbReference type="InterPro" id="IPR002792">
    <property type="entry name" value="TRAM_dom"/>
</dbReference>
<dbReference type="SFLD" id="SFLDG01082">
    <property type="entry name" value="B12-binding_domain_containing"/>
    <property type="match status" value="1"/>
</dbReference>
<dbReference type="InterPro" id="IPR023404">
    <property type="entry name" value="rSAM_horseshoe"/>
</dbReference>
<evidence type="ECO:0000256" key="13">
    <source>
        <dbReference type="ARBA" id="ARBA00052587"/>
    </source>
</evidence>
<gene>
    <name evidence="14 18" type="primary">miaB</name>
    <name evidence="18" type="ORF">BUCINSTRO3249_0283</name>
</gene>
<comment type="catalytic activity">
    <reaction evidence="13">
        <text>N(6)-dimethylallyladenosine(37) in tRNA + (sulfur carrier)-SH + AH2 + 2 S-adenosyl-L-methionine = 2-methylsulfanyl-N(6)-dimethylallyladenosine(37) in tRNA + (sulfur carrier)-H + 5'-deoxyadenosine + L-methionine + A + S-adenosyl-L-homocysteine + 2 H(+)</text>
        <dbReference type="Rhea" id="RHEA:37067"/>
        <dbReference type="Rhea" id="RHEA-COMP:10375"/>
        <dbReference type="Rhea" id="RHEA-COMP:10376"/>
        <dbReference type="Rhea" id="RHEA-COMP:14737"/>
        <dbReference type="Rhea" id="RHEA-COMP:14739"/>
        <dbReference type="ChEBI" id="CHEBI:13193"/>
        <dbReference type="ChEBI" id="CHEBI:15378"/>
        <dbReference type="ChEBI" id="CHEBI:17319"/>
        <dbReference type="ChEBI" id="CHEBI:17499"/>
        <dbReference type="ChEBI" id="CHEBI:29917"/>
        <dbReference type="ChEBI" id="CHEBI:57844"/>
        <dbReference type="ChEBI" id="CHEBI:57856"/>
        <dbReference type="ChEBI" id="CHEBI:59789"/>
        <dbReference type="ChEBI" id="CHEBI:64428"/>
        <dbReference type="ChEBI" id="CHEBI:74415"/>
        <dbReference type="ChEBI" id="CHEBI:74417"/>
        <dbReference type="EC" id="2.8.4.3"/>
    </reaction>
    <physiologicalReaction direction="left-to-right" evidence="13">
        <dbReference type="Rhea" id="RHEA:37068"/>
    </physiologicalReaction>
</comment>
<evidence type="ECO:0000256" key="9">
    <source>
        <dbReference type="ARBA" id="ARBA00023014"/>
    </source>
</evidence>
<dbReference type="CDD" id="cd01335">
    <property type="entry name" value="Radical_SAM"/>
    <property type="match status" value="1"/>
</dbReference>
<dbReference type="EMBL" id="LR025085">
    <property type="protein sequence ID" value="VAX76699.1"/>
    <property type="molecule type" value="Genomic_DNA"/>
</dbReference>
<evidence type="ECO:0000256" key="14">
    <source>
        <dbReference type="HAMAP-Rule" id="MF_01864"/>
    </source>
</evidence>
<reference evidence="19" key="1">
    <citation type="submission" date="2018-09" db="EMBL/GenBank/DDBJ databases">
        <authorList>
            <person name="Manzano-Marin A."/>
            <person name="Manzano-Marin A."/>
        </authorList>
    </citation>
    <scope>NUCLEOTIDE SEQUENCE [LARGE SCALE GENOMIC DNA]</scope>
    <source>
        <strain evidence="19">BuCistrobi</strain>
    </source>
</reference>
<dbReference type="InterPro" id="IPR005839">
    <property type="entry name" value="Methylthiotransferase"/>
</dbReference>
<evidence type="ECO:0000256" key="10">
    <source>
        <dbReference type="ARBA" id="ARBA00033765"/>
    </source>
</evidence>
<dbReference type="FunFam" id="3.80.30.20:FF:000001">
    <property type="entry name" value="tRNA-2-methylthio-N(6)-dimethylallyladenosine synthase 2"/>
    <property type="match status" value="1"/>
</dbReference>
<dbReference type="STRING" id="1921549.GCA_900128825_00283"/>
<evidence type="ECO:0000313" key="19">
    <source>
        <dbReference type="Proteomes" id="UP000271849"/>
    </source>
</evidence>
<evidence type="ECO:0000256" key="8">
    <source>
        <dbReference type="ARBA" id="ARBA00023004"/>
    </source>
</evidence>
<dbReference type="PROSITE" id="PS01278">
    <property type="entry name" value="MTTASE_RADICAL"/>
    <property type="match status" value="1"/>
</dbReference>
<evidence type="ECO:0000259" key="17">
    <source>
        <dbReference type="PROSITE" id="PS51918"/>
    </source>
</evidence>
<sequence>MKKKIYIKTWGCQMNEHDSSIIKNILMRKKEYILTNNPENSDIFILNTCSIREKAQEKLFHQLGRWKKIKTKKPNIIIAVGGCVATQEGKRIYQRAKFINIIFGPQTIHKLPELLKQAYKNKKIIIDINTKSLQKFKNSINTKIDKKFTSFVSIMEGCNKYCSFCIVPYTRGKEVHRNNYEIISEIKKLTKIGVKEIILLGQNVNAYNVYDNVYQKKYNFSDLLYEISEIPKIHRIRYITSHPMEFNDNLIEAYKNIPQLTNFLHLPLQSGSNRILKLMKRGYTIEQYEEIIRKLKNIRPKINISSDFIIGFPGETKEDFQKTLNIISKINFDTSYSFIYSKRPGTRAAKLIDNTPIEEKKKRLAILQKKIIQQSFQWRRRMLGTVQSIIVEGVAGNNIQELRGRTENNRIVHFEGHPKLIGKFIQLKIIDINYKTYLKGTII</sequence>
<evidence type="ECO:0000259" key="15">
    <source>
        <dbReference type="PROSITE" id="PS50926"/>
    </source>
</evidence>
<name>A0A3B1E9K6_9GAMM</name>
<dbReference type="SFLD" id="SFLDG01061">
    <property type="entry name" value="methylthiotransferase"/>
    <property type="match status" value="1"/>
</dbReference>
<comment type="catalytic activity">
    <reaction evidence="11">
        <text>N(6)-dimethylallyladenosine(37) in tRNA + (sulfur carrier)-SH + AH2 + S-adenosyl-L-methionine = 2-thio-N(6)-dimethylallyladenosine(37) in tRNA + (sulfur carrier)-H + 5'-deoxyadenosine + L-methionine + A + H(+)</text>
        <dbReference type="Rhea" id="RHEA:36339"/>
        <dbReference type="Rhea" id="RHEA-COMP:10375"/>
        <dbReference type="Rhea" id="RHEA-COMP:10377"/>
        <dbReference type="Rhea" id="RHEA-COMP:14737"/>
        <dbReference type="Rhea" id="RHEA-COMP:14739"/>
        <dbReference type="ChEBI" id="CHEBI:13193"/>
        <dbReference type="ChEBI" id="CHEBI:15378"/>
        <dbReference type="ChEBI" id="CHEBI:17319"/>
        <dbReference type="ChEBI" id="CHEBI:17499"/>
        <dbReference type="ChEBI" id="CHEBI:29917"/>
        <dbReference type="ChEBI" id="CHEBI:57844"/>
        <dbReference type="ChEBI" id="CHEBI:59789"/>
        <dbReference type="ChEBI" id="CHEBI:64428"/>
        <dbReference type="ChEBI" id="CHEBI:74415"/>
        <dbReference type="ChEBI" id="CHEBI:74416"/>
    </reaction>
    <physiologicalReaction direction="left-to-right" evidence="11">
        <dbReference type="Rhea" id="RHEA:36340"/>
    </physiologicalReaction>
</comment>
<dbReference type="SMART" id="SM00729">
    <property type="entry name" value="Elp3"/>
    <property type="match status" value="1"/>
</dbReference>
<protein>
    <recommendedName>
        <fullName evidence="10 14">tRNA-2-methylthio-N(6)-dimethylallyladenosine synthase</fullName>
        <ecNumber evidence="10 14">2.8.4.3</ecNumber>
    </recommendedName>
    <alternativeName>
        <fullName evidence="14">(Dimethylallyl)adenosine tRNA methylthiotransferase MiaB</fullName>
    </alternativeName>
    <alternativeName>
        <fullName evidence="14">tRNA-i(6)A37 methylthiotransferase</fullName>
    </alternativeName>
</protein>
<dbReference type="GO" id="GO:0035597">
    <property type="term" value="F:tRNA-2-methylthio-N(6)-dimethylallyladenosine(37) synthase activity"/>
    <property type="evidence" value="ECO:0007669"/>
    <property type="project" value="UniProtKB-EC"/>
</dbReference>
<comment type="catalytic activity">
    <reaction evidence="12">
        <text>2-thio-N(6)-dimethylallyladenosine(37) in tRNA + S-adenosyl-L-methionine = 2-methylsulfanyl-N(6)-dimethylallyladenosine(37) in tRNA + S-adenosyl-L-homocysteine + H(+)</text>
        <dbReference type="Rhea" id="RHEA:37063"/>
        <dbReference type="Rhea" id="RHEA-COMP:10376"/>
        <dbReference type="Rhea" id="RHEA-COMP:10377"/>
        <dbReference type="ChEBI" id="CHEBI:15378"/>
        <dbReference type="ChEBI" id="CHEBI:57856"/>
        <dbReference type="ChEBI" id="CHEBI:59789"/>
        <dbReference type="ChEBI" id="CHEBI:74416"/>
        <dbReference type="ChEBI" id="CHEBI:74417"/>
    </reaction>
    <physiologicalReaction direction="left-to-right" evidence="12">
        <dbReference type="Rhea" id="RHEA:37064"/>
    </physiologicalReaction>
</comment>
<evidence type="ECO:0000313" key="18">
    <source>
        <dbReference type="EMBL" id="VAX76699.1"/>
    </source>
</evidence>
<dbReference type="GO" id="GO:0005829">
    <property type="term" value="C:cytosol"/>
    <property type="evidence" value="ECO:0007669"/>
    <property type="project" value="TreeGrafter"/>
</dbReference>
<keyword evidence="7 14" id="KW-0479">Metal-binding</keyword>
<dbReference type="NCBIfam" id="TIGR01574">
    <property type="entry name" value="miaB-methiolase"/>
    <property type="match status" value="1"/>
</dbReference>
<evidence type="ECO:0000256" key="1">
    <source>
        <dbReference type="ARBA" id="ARBA00003234"/>
    </source>
</evidence>
<keyword evidence="6 14" id="KW-0819">tRNA processing</keyword>
<dbReference type="SFLD" id="SFLDF00273">
    <property type="entry name" value="(dimethylallyl)adenosine_tRNA"/>
    <property type="match status" value="1"/>
</dbReference>
<dbReference type="Gene3D" id="3.80.30.20">
    <property type="entry name" value="tm_1862 like domain"/>
    <property type="match status" value="1"/>
</dbReference>
<evidence type="ECO:0000256" key="4">
    <source>
        <dbReference type="ARBA" id="ARBA00022679"/>
    </source>
</evidence>
<keyword evidence="9 14" id="KW-0411">Iron-sulfur</keyword>
<dbReference type="Pfam" id="PF01938">
    <property type="entry name" value="TRAM"/>
    <property type="match status" value="1"/>
</dbReference>
<keyword evidence="2 14" id="KW-0004">4Fe-4S</keyword>
<dbReference type="Proteomes" id="UP000271849">
    <property type="component" value="Chromosome"/>
</dbReference>
<keyword evidence="3 14" id="KW-0963">Cytoplasm</keyword>
<feature type="binding site" evidence="14">
    <location>
        <position position="158"/>
    </location>
    <ligand>
        <name>[4Fe-4S] cluster</name>
        <dbReference type="ChEBI" id="CHEBI:49883"/>
        <label>2</label>
        <note>4Fe-4S-S-AdoMet</note>
    </ligand>
</feature>
<feature type="domain" description="Radical SAM core" evidence="17">
    <location>
        <begin position="144"/>
        <end position="377"/>
    </location>
</feature>